<evidence type="ECO:0000313" key="3">
    <source>
        <dbReference type="Proteomes" id="UP000295620"/>
    </source>
</evidence>
<evidence type="ECO:0000313" key="2">
    <source>
        <dbReference type="EMBL" id="TDQ08190.1"/>
    </source>
</evidence>
<dbReference type="Pfam" id="PF12867">
    <property type="entry name" value="DinB_2"/>
    <property type="match status" value="1"/>
</dbReference>
<dbReference type="SUPFAM" id="SSF109854">
    <property type="entry name" value="DinB/YfiT-like putative metalloenzymes"/>
    <property type="match status" value="1"/>
</dbReference>
<evidence type="ECO:0000259" key="1">
    <source>
        <dbReference type="Pfam" id="PF12867"/>
    </source>
</evidence>
<proteinExistence type="predicted"/>
<dbReference type="OrthoDB" id="679284at2"/>
<dbReference type="Gene3D" id="1.20.120.450">
    <property type="entry name" value="dinb family like domain"/>
    <property type="match status" value="1"/>
</dbReference>
<reference evidence="2 3" key="1">
    <citation type="submission" date="2019-03" db="EMBL/GenBank/DDBJ databases">
        <title>Genomic Encyclopedia of Archaeal and Bacterial Type Strains, Phase II (KMG-II): from individual species to whole genera.</title>
        <authorList>
            <person name="Goeker M."/>
        </authorList>
    </citation>
    <scope>NUCLEOTIDE SEQUENCE [LARGE SCALE GENOMIC DNA]</scope>
    <source>
        <strain evidence="2 3">DSM 19035</strain>
    </source>
</reference>
<dbReference type="EMBL" id="SNYC01000005">
    <property type="protein sequence ID" value="TDQ08190.1"/>
    <property type="molecule type" value="Genomic_DNA"/>
</dbReference>
<gene>
    <name evidence="2" type="ORF">ATK78_2696</name>
</gene>
<dbReference type="RefSeq" id="WP_133576588.1">
    <property type="nucleotide sequence ID" value="NZ_SNYC01000005.1"/>
</dbReference>
<organism evidence="2 3">
    <name type="scientific">Pedobacter metabolipauper</name>
    <dbReference type="NCBI Taxonomy" id="425513"/>
    <lineage>
        <taxon>Bacteria</taxon>
        <taxon>Pseudomonadati</taxon>
        <taxon>Bacteroidota</taxon>
        <taxon>Sphingobacteriia</taxon>
        <taxon>Sphingobacteriales</taxon>
        <taxon>Sphingobacteriaceae</taxon>
        <taxon>Pedobacter</taxon>
    </lineage>
</organism>
<feature type="domain" description="DinB-like" evidence="1">
    <location>
        <begin position="8"/>
        <end position="159"/>
    </location>
</feature>
<accession>A0A4R6STU4</accession>
<dbReference type="InterPro" id="IPR024775">
    <property type="entry name" value="DinB-like"/>
</dbReference>
<dbReference type="InterPro" id="IPR034660">
    <property type="entry name" value="DinB/YfiT-like"/>
</dbReference>
<name>A0A4R6STU4_9SPHI</name>
<protein>
    <submittedName>
        <fullName evidence="2">DinB family protein</fullName>
    </submittedName>
</protein>
<dbReference type="AlphaFoldDB" id="A0A4R6STU4"/>
<keyword evidence="3" id="KW-1185">Reference proteome</keyword>
<comment type="caution">
    <text evidence="2">The sequence shown here is derived from an EMBL/GenBank/DDBJ whole genome shotgun (WGS) entry which is preliminary data.</text>
</comment>
<dbReference type="Proteomes" id="UP000295620">
    <property type="component" value="Unassembled WGS sequence"/>
</dbReference>
<sequence>MKEKALKQLDNTSQQLLNVLSGFSPAQLNTVPFEGSWTPAQVADHILKSQSGVPELFDGSIMPADRLPDQKIQALRELFLNFSYKMKSPDFILPTNNNLEKNALIDQIKEKSKQIEEAIIKYDLTEICLDFELPGFGTLTRLELIYFIFFHTQRHIYQLETIYQKFNN</sequence>